<keyword evidence="7" id="KW-1185">Reference proteome</keyword>
<dbReference type="Proteomes" id="UP001211065">
    <property type="component" value="Unassembled WGS sequence"/>
</dbReference>
<evidence type="ECO:0000259" key="5">
    <source>
        <dbReference type="Pfam" id="PF00155"/>
    </source>
</evidence>
<keyword evidence="4" id="KW-0663">Pyridoxal phosphate</keyword>
<proteinExistence type="inferred from homology"/>
<sequence>MDSSRELRLSLKNKLKLRNDRSMLRILKSNTHLADFSSNDYLGLAKNESLMNNIKLASANILQNGSTGSRLLTGHSQHAEDLEFFLAQFHKSEDALLFNSGFDANYGLFSCIMTEKDGIIYDELIHASVHEGMRASKSKYQKSFQHNDVESLITQIQEFKKINNDGHLFIAVESIYSMDGHVSKLEEMINAVKNYKNCHFIVDEAHSTGILGPQGRGLVSELKLESQVLARVHTFGKALGSHGEKFRGSLCDLPNGILLESDTPIQGVLVPERYQLDVRPIRSPTVPKGEERIRICLHSHNTDSEIDLLTNSIKTLILNSYVSNTNAISARL</sequence>
<name>A0AAD5U4V3_9FUNG</name>
<dbReference type="Gene3D" id="3.40.640.10">
    <property type="entry name" value="Type I PLP-dependent aspartate aminotransferase-like (Major domain)"/>
    <property type="match status" value="1"/>
</dbReference>
<dbReference type="AlphaFoldDB" id="A0AAD5U4V3"/>
<gene>
    <name evidence="6" type="ORF">HK099_008540</name>
</gene>
<comment type="cofactor">
    <cofactor evidence="1">
        <name>pyridoxal 5'-phosphate</name>
        <dbReference type="ChEBI" id="CHEBI:597326"/>
    </cofactor>
</comment>
<reference evidence="6" key="1">
    <citation type="submission" date="2020-05" db="EMBL/GenBank/DDBJ databases">
        <title>Phylogenomic resolution of chytrid fungi.</title>
        <authorList>
            <person name="Stajich J.E."/>
            <person name="Amses K."/>
            <person name="Simmons R."/>
            <person name="Seto K."/>
            <person name="Myers J."/>
            <person name="Bonds A."/>
            <person name="Quandt C.A."/>
            <person name="Barry K."/>
            <person name="Liu P."/>
            <person name="Grigoriev I."/>
            <person name="Longcore J.E."/>
            <person name="James T.Y."/>
        </authorList>
    </citation>
    <scope>NUCLEOTIDE SEQUENCE</scope>
    <source>
        <strain evidence="6">JEL0476</strain>
    </source>
</reference>
<evidence type="ECO:0000256" key="1">
    <source>
        <dbReference type="ARBA" id="ARBA00001933"/>
    </source>
</evidence>
<dbReference type="InterPro" id="IPR050087">
    <property type="entry name" value="AON_synthase_class-II"/>
</dbReference>
<evidence type="ECO:0000256" key="3">
    <source>
        <dbReference type="ARBA" id="ARBA00022679"/>
    </source>
</evidence>
<comment type="caution">
    <text evidence="6">The sequence shown here is derived from an EMBL/GenBank/DDBJ whole genome shotgun (WGS) entry which is preliminary data.</text>
</comment>
<dbReference type="InterPro" id="IPR015422">
    <property type="entry name" value="PyrdxlP-dep_Trfase_small"/>
</dbReference>
<comment type="similarity">
    <text evidence="2">Belongs to the class-II pyridoxal-phosphate-dependent aminotransferase family. BioF subfamily.</text>
</comment>
<feature type="domain" description="Aminotransferase class I/classII large" evidence="5">
    <location>
        <begin position="33"/>
        <end position="244"/>
    </location>
</feature>
<dbReference type="PANTHER" id="PTHR13693:SF77">
    <property type="entry name" value="8-AMINO-7-OXONONANOATE SYNTHASE"/>
    <property type="match status" value="1"/>
</dbReference>
<accession>A0AAD5U4V3</accession>
<dbReference type="GO" id="GO:0030170">
    <property type="term" value="F:pyridoxal phosphate binding"/>
    <property type="evidence" value="ECO:0007669"/>
    <property type="project" value="InterPro"/>
</dbReference>
<evidence type="ECO:0000256" key="2">
    <source>
        <dbReference type="ARBA" id="ARBA00010008"/>
    </source>
</evidence>
<keyword evidence="3" id="KW-0808">Transferase</keyword>
<dbReference type="InterPro" id="IPR015421">
    <property type="entry name" value="PyrdxlP-dep_Trfase_major"/>
</dbReference>
<dbReference type="InterPro" id="IPR004839">
    <property type="entry name" value="Aminotransferase_I/II_large"/>
</dbReference>
<dbReference type="Gene3D" id="3.90.1150.10">
    <property type="entry name" value="Aspartate Aminotransferase, domain 1"/>
    <property type="match status" value="2"/>
</dbReference>
<organism evidence="6 7">
    <name type="scientific">Clydaea vesicula</name>
    <dbReference type="NCBI Taxonomy" id="447962"/>
    <lineage>
        <taxon>Eukaryota</taxon>
        <taxon>Fungi</taxon>
        <taxon>Fungi incertae sedis</taxon>
        <taxon>Chytridiomycota</taxon>
        <taxon>Chytridiomycota incertae sedis</taxon>
        <taxon>Chytridiomycetes</taxon>
        <taxon>Lobulomycetales</taxon>
        <taxon>Lobulomycetaceae</taxon>
        <taxon>Clydaea</taxon>
    </lineage>
</organism>
<dbReference type="InterPro" id="IPR015424">
    <property type="entry name" value="PyrdxlP-dep_Trfase"/>
</dbReference>
<protein>
    <recommendedName>
        <fullName evidence="5">Aminotransferase class I/classII large domain-containing protein</fullName>
    </recommendedName>
</protein>
<dbReference type="Pfam" id="PF00155">
    <property type="entry name" value="Aminotran_1_2"/>
    <property type="match status" value="1"/>
</dbReference>
<evidence type="ECO:0000313" key="7">
    <source>
        <dbReference type="Proteomes" id="UP001211065"/>
    </source>
</evidence>
<dbReference type="GO" id="GO:0016740">
    <property type="term" value="F:transferase activity"/>
    <property type="evidence" value="ECO:0007669"/>
    <property type="project" value="UniProtKB-KW"/>
</dbReference>
<evidence type="ECO:0000313" key="6">
    <source>
        <dbReference type="EMBL" id="KAJ3224368.1"/>
    </source>
</evidence>
<dbReference type="SUPFAM" id="SSF53383">
    <property type="entry name" value="PLP-dependent transferases"/>
    <property type="match status" value="1"/>
</dbReference>
<dbReference type="EMBL" id="JADGJW010000095">
    <property type="protein sequence ID" value="KAJ3224368.1"/>
    <property type="molecule type" value="Genomic_DNA"/>
</dbReference>
<evidence type="ECO:0000256" key="4">
    <source>
        <dbReference type="ARBA" id="ARBA00022898"/>
    </source>
</evidence>
<dbReference type="PANTHER" id="PTHR13693">
    <property type="entry name" value="CLASS II AMINOTRANSFERASE/8-AMINO-7-OXONONANOATE SYNTHASE"/>
    <property type="match status" value="1"/>
</dbReference>